<dbReference type="OrthoDB" id="9801102at2"/>
<sequence length="575" mass="61588">MYRRSLLRALAATPLAAAVPAGTVLGTASPAAAAPWRSSLYPTGWTPGYRQNPADSAKFLHDFSYAGYHEGRDPIPTNPSWASRVYDVRTRFGAVGDGVADDTVPIQKALDAAAADGGGTVYLPAGTYRVSPQGSNPYTLWLHSSRTILKGAGSSSTRIYNAASVMRDPGAAFGKNVIRVGPVANRLAWDDWWYGAETNVKAVTAAVGHQATVLPVANTAGLAVGDWIVVRCSVTDQFIADHAMTGYWDQAVVDGQRVAGGLVFYRRITAKTATSVTVDIPLRYRLLPSWNPRIYTVSSHLGEVGVQGISIGMRQNTTPGTGDEQFDEPGTGAYQMHDASVISMDRVVYGWVRDVKTFRPQGNTADVHILSKGIELVETRNVTLQDVYVAKPQYKGAGGNGYLVQFVNAQENLLTSSTIDHGRHNVTFDRMGSSGNVVHDSTLRFGRLPSDFHRYLSPSNLWDSITFDGDCLNAVNRGHASLHAGHTTSQSVFWNVTGGAASPASRYLIETAQHGYGYVMGTSSTGTGYHTVTTVAVTFTPGSNPQPTDVVEGVGAGATLEPRSLYADQLARRLG</sequence>
<dbReference type="Proteomes" id="UP000199558">
    <property type="component" value="Unassembled WGS sequence"/>
</dbReference>
<evidence type="ECO:0000313" key="4">
    <source>
        <dbReference type="Proteomes" id="UP000199558"/>
    </source>
</evidence>
<dbReference type="GO" id="GO:0016829">
    <property type="term" value="F:lyase activity"/>
    <property type="evidence" value="ECO:0007669"/>
    <property type="project" value="UniProtKB-KW"/>
</dbReference>
<dbReference type="RefSeq" id="WP_091573658.1">
    <property type="nucleotide sequence ID" value="NZ_FLRH01000003.1"/>
</dbReference>
<dbReference type="SUPFAM" id="SSF51126">
    <property type="entry name" value="Pectin lyase-like"/>
    <property type="match status" value="1"/>
</dbReference>
<proteinExistence type="predicted"/>
<dbReference type="STRING" id="946078.GA0070622_2770"/>
<keyword evidence="3" id="KW-0456">Lyase</keyword>
<dbReference type="Gene3D" id="2.160.20.10">
    <property type="entry name" value="Single-stranded right-handed beta-helix, Pectin lyase-like"/>
    <property type="match status" value="1"/>
</dbReference>
<dbReference type="AlphaFoldDB" id="A0A1A9B9E4"/>
<name>A0A1A9B9E4_9ACTN</name>
<dbReference type="InterPro" id="IPR024535">
    <property type="entry name" value="RHGA/B-epi-like_pectate_lyase"/>
</dbReference>
<organism evidence="3 4">
    <name type="scientific">Micromonospora sediminicola</name>
    <dbReference type="NCBI Taxonomy" id="946078"/>
    <lineage>
        <taxon>Bacteria</taxon>
        <taxon>Bacillati</taxon>
        <taxon>Actinomycetota</taxon>
        <taxon>Actinomycetes</taxon>
        <taxon>Micromonosporales</taxon>
        <taxon>Micromonosporaceae</taxon>
        <taxon>Micromonospora</taxon>
    </lineage>
</organism>
<evidence type="ECO:0000313" key="3">
    <source>
        <dbReference type="EMBL" id="SBT65763.1"/>
    </source>
</evidence>
<dbReference type="InterPro" id="IPR012334">
    <property type="entry name" value="Pectin_lyas_fold"/>
</dbReference>
<reference evidence="4" key="1">
    <citation type="submission" date="2016-06" db="EMBL/GenBank/DDBJ databases">
        <authorList>
            <person name="Varghese N."/>
            <person name="Submissions Spin"/>
        </authorList>
    </citation>
    <scope>NUCLEOTIDE SEQUENCE [LARGE SCALE GENOMIC DNA]</scope>
    <source>
        <strain evidence="4">DSM 45794</strain>
    </source>
</reference>
<keyword evidence="4" id="KW-1185">Reference proteome</keyword>
<evidence type="ECO:0000256" key="1">
    <source>
        <dbReference type="SAM" id="SignalP"/>
    </source>
</evidence>
<gene>
    <name evidence="3" type="ORF">GA0070622_2770</name>
</gene>
<dbReference type="PROSITE" id="PS51318">
    <property type="entry name" value="TAT"/>
    <property type="match status" value="1"/>
</dbReference>
<evidence type="ECO:0000259" key="2">
    <source>
        <dbReference type="Pfam" id="PF12708"/>
    </source>
</evidence>
<keyword evidence="1" id="KW-0732">Signal</keyword>
<dbReference type="Pfam" id="PF12708">
    <property type="entry name" value="Pect-lyase_RHGA_epim"/>
    <property type="match status" value="1"/>
</dbReference>
<dbReference type="EMBL" id="FLRH01000003">
    <property type="protein sequence ID" value="SBT65763.1"/>
    <property type="molecule type" value="Genomic_DNA"/>
</dbReference>
<accession>A0A1A9B9E4</accession>
<feature type="signal peptide" evidence="1">
    <location>
        <begin position="1"/>
        <end position="33"/>
    </location>
</feature>
<dbReference type="InterPro" id="IPR006311">
    <property type="entry name" value="TAT_signal"/>
</dbReference>
<protein>
    <submittedName>
        <fullName evidence="3">Pectate lyase superfamily protein</fullName>
    </submittedName>
</protein>
<dbReference type="InterPro" id="IPR011050">
    <property type="entry name" value="Pectin_lyase_fold/virulence"/>
</dbReference>
<feature type="domain" description="Rhamnogalacturonase A/B/Epimerase-like pectate lyase" evidence="2">
    <location>
        <begin position="90"/>
        <end position="165"/>
    </location>
</feature>
<feature type="chain" id="PRO_5008384075" evidence="1">
    <location>
        <begin position="34"/>
        <end position="575"/>
    </location>
</feature>